<evidence type="ECO:0000256" key="4">
    <source>
        <dbReference type="ARBA" id="ARBA00022777"/>
    </source>
</evidence>
<dbReference type="GO" id="GO:0005737">
    <property type="term" value="C:cytoplasm"/>
    <property type="evidence" value="ECO:0007669"/>
    <property type="project" value="TreeGrafter"/>
</dbReference>
<dbReference type="InterPro" id="IPR008271">
    <property type="entry name" value="Ser/Thr_kinase_AS"/>
</dbReference>
<dbReference type="Pfam" id="PF00069">
    <property type="entry name" value="Pkinase"/>
    <property type="match status" value="1"/>
</dbReference>
<dbReference type="GO" id="GO:0004713">
    <property type="term" value="F:protein tyrosine kinase activity"/>
    <property type="evidence" value="ECO:0007669"/>
    <property type="project" value="TreeGrafter"/>
</dbReference>
<dbReference type="Gene3D" id="1.10.510.10">
    <property type="entry name" value="Transferase(Phosphotransferase) domain 1"/>
    <property type="match status" value="1"/>
</dbReference>
<evidence type="ECO:0000256" key="2">
    <source>
        <dbReference type="ARBA" id="ARBA00022679"/>
    </source>
</evidence>
<evidence type="ECO:0000256" key="6">
    <source>
        <dbReference type="PROSITE-ProRule" id="PRU10141"/>
    </source>
</evidence>
<dbReference type="AlphaFoldDB" id="A0A5J5DCW0"/>
<dbReference type="PANTHER" id="PTHR24058">
    <property type="entry name" value="DUAL SPECIFICITY PROTEIN KINASE"/>
    <property type="match status" value="1"/>
</dbReference>
<keyword evidence="1 7" id="KW-0723">Serine/threonine-protein kinase</keyword>
<gene>
    <name evidence="9" type="ORF">FQN60_001739</name>
</gene>
<dbReference type="InterPro" id="IPR050494">
    <property type="entry name" value="Ser_Thr_dual-spec_kinase"/>
</dbReference>
<feature type="domain" description="Protein kinase" evidence="8">
    <location>
        <begin position="44"/>
        <end position="188"/>
    </location>
</feature>
<feature type="binding site" evidence="6">
    <location>
        <position position="73"/>
    </location>
    <ligand>
        <name>ATP</name>
        <dbReference type="ChEBI" id="CHEBI:30616"/>
    </ligand>
</feature>
<dbReference type="InterPro" id="IPR011009">
    <property type="entry name" value="Kinase-like_dom_sf"/>
</dbReference>
<dbReference type="InterPro" id="IPR000719">
    <property type="entry name" value="Prot_kinase_dom"/>
</dbReference>
<evidence type="ECO:0000256" key="5">
    <source>
        <dbReference type="ARBA" id="ARBA00022840"/>
    </source>
</evidence>
<reference evidence="9 10" key="1">
    <citation type="submission" date="2019-08" db="EMBL/GenBank/DDBJ databases">
        <title>A chromosome-level genome assembly, high-density linkage maps, and genome scans reveal the genomic architecture of hybrid incompatibilities underlying speciation via character displacement in darters (Percidae: Etheostominae).</title>
        <authorList>
            <person name="Moran R.L."/>
            <person name="Catchen J.M."/>
            <person name="Fuller R.C."/>
        </authorList>
    </citation>
    <scope>NUCLEOTIDE SEQUENCE [LARGE SCALE GENOMIC DNA]</scope>
    <source>
        <strain evidence="9">EspeVRDwgs_2016</strain>
        <tissue evidence="9">Muscle</tissue>
    </source>
</reference>
<comment type="similarity">
    <text evidence="7">Belongs to the protein kinase superfamily.</text>
</comment>
<evidence type="ECO:0000259" key="8">
    <source>
        <dbReference type="PROSITE" id="PS50011"/>
    </source>
</evidence>
<keyword evidence="2" id="KW-0808">Transferase</keyword>
<dbReference type="PROSITE" id="PS00108">
    <property type="entry name" value="PROTEIN_KINASE_ST"/>
    <property type="match status" value="1"/>
</dbReference>
<evidence type="ECO:0000313" key="10">
    <source>
        <dbReference type="Proteomes" id="UP000327493"/>
    </source>
</evidence>
<dbReference type="InterPro" id="IPR017441">
    <property type="entry name" value="Protein_kinase_ATP_BS"/>
</dbReference>
<evidence type="ECO:0000256" key="1">
    <source>
        <dbReference type="ARBA" id="ARBA00022527"/>
    </source>
</evidence>
<comment type="caution">
    <text evidence="9">The sequence shown here is derived from an EMBL/GenBank/DDBJ whole genome shotgun (WGS) entry which is preliminary data.</text>
</comment>
<dbReference type="GO" id="GO:0005524">
    <property type="term" value="F:ATP binding"/>
    <property type="evidence" value="ECO:0007669"/>
    <property type="project" value="UniProtKB-UniRule"/>
</dbReference>
<keyword evidence="10" id="KW-1185">Reference proteome</keyword>
<dbReference type="PROSITE" id="PS00107">
    <property type="entry name" value="PROTEIN_KINASE_ATP"/>
    <property type="match status" value="1"/>
</dbReference>
<sequence>MTVPHVLRGATNKTIVNRLVIKQPIVFFGELSNQPQINTISGNYEILKVLGQGCYGQVVKCFKRDTKETVAVKVSMLDKLRCLDPDKSNIVRCHEWFHRTDHTFMDMSLHEHMYQKKTVPFAFKWHENPHQRSLNAMKGVGLIHTDLKPDNIMLVNHQKRPFRVKLIDLTIETFEAWPGRGVQPLWHR</sequence>
<name>A0A5J5DCW0_9PERO</name>
<evidence type="ECO:0000256" key="3">
    <source>
        <dbReference type="ARBA" id="ARBA00022741"/>
    </source>
</evidence>
<dbReference type="PANTHER" id="PTHR24058:SF17">
    <property type="entry name" value="HOMEODOMAIN INTERACTING PROTEIN KINASE, ISOFORM D"/>
    <property type="match status" value="1"/>
</dbReference>
<dbReference type="SMART" id="SM00220">
    <property type="entry name" value="S_TKc"/>
    <property type="match status" value="1"/>
</dbReference>
<keyword evidence="4" id="KW-0418">Kinase</keyword>
<accession>A0A5J5DCW0</accession>
<evidence type="ECO:0000313" key="9">
    <source>
        <dbReference type="EMBL" id="KAA8590796.1"/>
    </source>
</evidence>
<keyword evidence="3 6" id="KW-0547">Nucleotide-binding</keyword>
<dbReference type="GO" id="GO:0005634">
    <property type="term" value="C:nucleus"/>
    <property type="evidence" value="ECO:0007669"/>
    <property type="project" value="TreeGrafter"/>
</dbReference>
<dbReference type="Proteomes" id="UP000327493">
    <property type="component" value="Chromosome 7"/>
</dbReference>
<proteinExistence type="inferred from homology"/>
<keyword evidence="5 6" id="KW-0067">ATP-binding</keyword>
<evidence type="ECO:0000256" key="7">
    <source>
        <dbReference type="RuleBase" id="RU000304"/>
    </source>
</evidence>
<dbReference type="EMBL" id="VOFY01000007">
    <property type="protein sequence ID" value="KAA8590796.1"/>
    <property type="molecule type" value="Genomic_DNA"/>
</dbReference>
<dbReference type="SUPFAM" id="SSF56112">
    <property type="entry name" value="Protein kinase-like (PK-like)"/>
    <property type="match status" value="1"/>
</dbReference>
<organism evidence="9 10">
    <name type="scientific">Etheostoma spectabile</name>
    <name type="common">orangethroat darter</name>
    <dbReference type="NCBI Taxonomy" id="54343"/>
    <lineage>
        <taxon>Eukaryota</taxon>
        <taxon>Metazoa</taxon>
        <taxon>Chordata</taxon>
        <taxon>Craniata</taxon>
        <taxon>Vertebrata</taxon>
        <taxon>Euteleostomi</taxon>
        <taxon>Actinopterygii</taxon>
        <taxon>Neopterygii</taxon>
        <taxon>Teleostei</taxon>
        <taxon>Neoteleostei</taxon>
        <taxon>Acanthomorphata</taxon>
        <taxon>Eupercaria</taxon>
        <taxon>Perciformes</taxon>
        <taxon>Percoidei</taxon>
        <taxon>Percidae</taxon>
        <taxon>Etheostomatinae</taxon>
        <taxon>Etheostoma</taxon>
    </lineage>
</organism>
<dbReference type="GO" id="GO:0004674">
    <property type="term" value="F:protein serine/threonine kinase activity"/>
    <property type="evidence" value="ECO:0007669"/>
    <property type="project" value="UniProtKB-KW"/>
</dbReference>
<dbReference type="PROSITE" id="PS50011">
    <property type="entry name" value="PROTEIN_KINASE_DOM"/>
    <property type="match status" value="1"/>
</dbReference>
<protein>
    <recommendedName>
        <fullName evidence="8">Protein kinase domain-containing protein</fullName>
    </recommendedName>
</protein>